<dbReference type="Proteomes" id="UP001175226">
    <property type="component" value="Unassembled WGS sequence"/>
</dbReference>
<evidence type="ECO:0000313" key="3">
    <source>
        <dbReference type="EMBL" id="KAK0454760.1"/>
    </source>
</evidence>
<dbReference type="Pfam" id="PF00533">
    <property type="entry name" value="BRCT"/>
    <property type="match status" value="1"/>
</dbReference>
<feature type="region of interest" description="Disordered" evidence="1">
    <location>
        <begin position="387"/>
        <end position="666"/>
    </location>
</feature>
<comment type="caution">
    <text evidence="3">The sequence shown here is derived from an EMBL/GenBank/DDBJ whole genome shotgun (WGS) entry which is preliminary data.</text>
</comment>
<keyword evidence="4" id="KW-1185">Reference proteome</keyword>
<organism evidence="3 4">
    <name type="scientific">Armillaria borealis</name>
    <dbReference type="NCBI Taxonomy" id="47425"/>
    <lineage>
        <taxon>Eukaryota</taxon>
        <taxon>Fungi</taxon>
        <taxon>Dikarya</taxon>
        <taxon>Basidiomycota</taxon>
        <taxon>Agaricomycotina</taxon>
        <taxon>Agaricomycetes</taxon>
        <taxon>Agaricomycetidae</taxon>
        <taxon>Agaricales</taxon>
        <taxon>Marasmiineae</taxon>
        <taxon>Physalacriaceae</taxon>
        <taxon>Armillaria</taxon>
    </lineage>
</organism>
<feature type="domain" description="BRCT" evidence="2">
    <location>
        <begin position="988"/>
        <end position="1082"/>
    </location>
</feature>
<dbReference type="SMART" id="SM00292">
    <property type="entry name" value="BRCT"/>
    <property type="match status" value="1"/>
</dbReference>
<evidence type="ECO:0000256" key="1">
    <source>
        <dbReference type="SAM" id="MobiDB-lite"/>
    </source>
</evidence>
<evidence type="ECO:0000313" key="4">
    <source>
        <dbReference type="Proteomes" id="UP001175226"/>
    </source>
</evidence>
<feature type="compositionally biased region" description="Polar residues" evidence="1">
    <location>
        <begin position="292"/>
        <end position="308"/>
    </location>
</feature>
<feature type="compositionally biased region" description="Low complexity" evidence="1">
    <location>
        <begin position="925"/>
        <end position="943"/>
    </location>
</feature>
<dbReference type="AlphaFoldDB" id="A0AA39N2G6"/>
<feature type="region of interest" description="Disordered" evidence="1">
    <location>
        <begin position="26"/>
        <end position="176"/>
    </location>
</feature>
<dbReference type="EMBL" id="JAUEPT010000002">
    <property type="protein sequence ID" value="KAK0454760.1"/>
    <property type="molecule type" value="Genomic_DNA"/>
</dbReference>
<dbReference type="Gene3D" id="3.40.50.10190">
    <property type="entry name" value="BRCT domain"/>
    <property type="match status" value="1"/>
</dbReference>
<feature type="compositionally biased region" description="Low complexity" evidence="1">
    <location>
        <begin position="393"/>
        <end position="409"/>
    </location>
</feature>
<protein>
    <recommendedName>
        <fullName evidence="2">BRCT domain-containing protein</fullName>
    </recommendedName>
</protein>
<feature type="compositionally biased region" description="Polar residues" evidence="1">
    <location>
        <begin position="634"/>
        <end position="648"/>
    </location>
</feature>
<dbReference type="PROSITE" id="PS50172">
    <property type="entry name" value="BRCT"/>
    <property type="match status" value="1"/>
</dbReference>
<dbReference type="InterPro" id="IPR036420">
    <property type="entry name" value="BRCT_dom_sf"/>
</dbReference>
<dbReference type="CDD" id="cd17716">
    <property type="entry name" value="BRCT_microcephalin_rpt1"/>
    <property type="match status" value="1"/>
</dbReference>
<feature type="compositionally biased region" description="Polar residues" evidence="1">
    <location>
        <begin position="66"/>
        <end position="88"/>
    </location>
</feature>
<evidence type="ECO:0000259" key="2">
    <source>
        <dbReference type="PROSITE" id="PS50172"/>
    </source>
</evidence>
<proteinExistence type="predicted"/>
<feature type="compositionally biased region" description="Basic and acidic residues" evidence="1">
    <location>
        <begin position="427"/>
        <end position="439"/>
    </location>
</feature>
<sequence>MGDIFGDKRTRSQLTLPDNIYQHLPLSRSPLKDARTALRNQSEPPVSSWLNEGVEDESEDEILLSPTKSAKRSASPSRDAEYSSNTAALSEFPALKRPRRDYGAVGHGDSENVNMPSSPDRHFAELNLDSPKRVGDGSPRKAGLTPRRACSVPPTFPSIDLRNPPSSPNKPRSPRKVVPMLKFTVVVSPAKPDSILDEETQQEGDGQRALLSLNPVKQEINAGEVAEPLQLQEDAHNIVVANGHKTPARTRLTPTPLSPLTPLPETPFAPPQLHGDLDGDILRTSSWQFERNSNMSDSTSVGPESLCTSHLPPETDARQSHIPRPSIASENGFDAPLPHPGPSHASSSMGPPEQEPVVSASAKSHAQVAPHKKSAFDIIMSAPQPITVKGKGKAPASSAAHPVSKSTGKGKSKQQPAPRQSLKNRMRPKEIPQLRHEAIPDTDIPADDEGKTGPSGSRPSCIVEHAAETHAETEEAINSDLESLFDESKAAPNPEAEPVIDYPASNFPTSKDLSTKAVSDKGRNVVEVPRLSKSIVTKKRTRTQASSIPRVTRSSALKKKEQDAERASQDPRVRKKSLLGPKPSPKPTSKPVHSSVPAELADRERSASPLTDLPSDSVEEPSTKPVTEVPKTPRPSNNFAKPTLSSLAKTPVKTAANLSPTKLGRSASMFARPIGGLMPSKPTNGSALSNLSSALEKLAVPPPSRPTSSFGFNSDNEDASTSSHRTDTLPRSVTLDSAELSTASSSKSTTAVSSSSKAMLAQRSVTDFFKKDALTRPGRLMSGTGGLQRGKPGIFPYRAVQKVSQKTPLPVIPASPVKGSGDGDDDDNAMIGVEQTHGSAKSVWESKVAAPTPEAMELSELVGAHLIKGKRKAVDEADGWGKNASRRASMAFNMLSQSMPPPPAPKVSGDMGPPATPPKREGLRSSTSTHPSAPSSVASSSASRKPNGLGPKRTPSLNNDDDDEAGRDDRSSSYSGRKVSGSKKPADPSLSILSGVKVYVDVRDSSNGVDCGDVFIDMLKRLGAKVMKNFGLTCTHLVFKDGTVGTLNRYRQLGTKPFVVGLQWIVECAEKLQHLDETQYAISLEGINIAGINKRAKKSMIPKPIASARTDDLFSDSLVADSSVDESDSSFSIDSSLKPLERARRRQSTVATSRS</sequence>
<feature type="compositionally biased region" description="Polar residues" evidence="1">
    <location>
        <begin position="706"/>
        <end position="735"/>
    </location>
</feature>
<gene>
    <name evidence="3" type="ORF">EV421DRAFT_1729894</name>
</gene>
<feature type="compositionally biased region" description="Pro residues" evidence="1">
    <location>
        <begin position="256"/>
        <end position="270"/>
    </location>
</feature>
<feature type="region of interest" description="Disordered" evidence="1">
    <location>
        <begin position="895"/>
        <end position="987"/>
    </location>
</feature>
<reference evidence="3" key="1">
    <citation type="submission" date="2023-06" db="EMBL/GenBank/DDBJ databases">
        <authorList>
            <consortium name="Lawrence Berkeley National Laboratory"/>
            <person name="Ahrendt S."/>
            <person name="Sahu N."/>
            <person name="Indic B."/>
            <person name="Wong-Bajracharya J."/>
            <person name="Merenyi Z."/>
            <person name="Ke H.-M."/>
            <person name="Monk M."/>
            <person name="Kocsube S."/>
            <person name="Drula E."/>
            <person name="Lipzen A."/>
            <person name="Balint B."/>
            <person name="Henrissat B."/>
            <person name="Andreopoulos B."/>
            <person name="Martin F.M."/>
            <person name="Harder C.B."/>
            <person name="Rigling D."/>
            <person name="Ford K.L."/>
            <person name="Foster G.D."/>
            <person name="Pangilinan J."/>
            <person name="Papanicolaou A."/>
            <person name="Barry K."/>
            <person name="LaButti K."/>
            <person name="Viragh M."/>
            <person name="Koriabine M."/>
            <person name="Yan M."/>
            <person name="Riley R."/>
            <person name="Champramary S."/>
            <person name="Plett K.L."/>
            <person name="Tsai I.J."/>
            <person name="Slot J."/>
            <person name="Sipos G."/>
            <person name="Plett J."/>
            <person name="Nagy L.G."/>
            <person name="Grigoriev I.V."/>
        </authorList>
    </citation>
    <scope>NUCLEOTIDE SEQUENCE</scope>
    <source>
        <strain evidence="3">FPL87.14</strain>
    </source>
</reference>
<feature type="compositionally biased region" description="Polar residues" evidence="1">
    <location>
        <begin position="414"/>
        <end position="423"/>
    </location>
</feature>
<accession>A0AA39N2G6</accession>
<feature type="compositionally biased region" description="Low complexity" evidence="1">
    <location>
        <begin position="972"/>
        <end position="983"/>
    </location>
</feature>
<dbReference type="SUPFAM" id="SSF52113">
    <property type="entry name" value="BRCT domain"/>
    <property type="match status" value="1"/>
</dbReference>
<feature type="region of interest" description="Disordered" evidence="1">
    <location>
        <begin position="697"/>
        <end position="759"/>
    </location>
</feature>
<feature type="compositionally biased region" description="Acidic residues" evidence="1">
    <location>
        <begin position="53"/>
        <end position="62"/>
    </location>
</feature>
<feature type="compositionally biased region" description="Polar residues" evidence="1">
    <location>
        <begin position="543"/>
        <end position="555"/>
    </location>
</feature>
<feature type="compositionally biased region" description="Polar residues" evidence="1">
    <location>
        <begin position="38"/>
        <end position="50"/>
    </location>
</feature>
<name>A0AA39N2G6_9AGAR</name>
<feature type="compositionally biased region" description="Basic and acidic residues" evidence="1">
    <location>
        <begin position="119"/>
        <end position="139"/>
    </location>
</feature>
<feature type="compositionally biased region" description="Basic and acidic residues" evidence="1">
    <location>
        <begin position="558"/>
        <end position="572"/>
    </location>
</feature>
<feature type="compositionally biased region" description="Low complexity" evidence="1">
    <location>
        <begin position="741"/>
        <end position="758"/>
    </location>
</feature>
<feature type="region of interest" description="Disordered" evidence="1">
    <location>
        <begin position="247"/>
        <end position="279"/>
    </location>
</feature>
<feature type="region of interest" description="Disordered" evidence="1">
    <location>
        <begin position="292"/>
        <end position="372"/>
    </location>
</feature>
<dbReference type="InterPro" id="IPR001357">
    <property type="entry name" value="BRCT_dom"/>
</dbReference>